<sequence>MDLAGLEVKEERLERRRSFGSQMQSSVFSELICSRSGYTLKDHSLILSETKKERDAVIGSSLLNIGMTAKLDAPFISNSSDSLLARNYNFITGIVGSEPVKKAVMRKQVSVFQLPEKGKVDSYNGSIKK</sequence>
<dbReference type="Gramene" id="OE9A076938T1">
    <property type="protein sequence ID" value="OE9A076938C1"/>
    <property type="gene ID" value="OE9A076938"/>
</dbReference>
<name>A0A8S0P7L2_OLEEU</name>
<gene>
    <name evidence="1" type="ORF">OLEA9_A076938</name>
</gene>
<proteinExistence type="predicted"/>
<comment type="caution">
    <text evidence="1">The sequence shown here is derived from an EMBL/GenBank/DDBJ whole genome shotgun (WGS) entry which is preliminary data.</text>
</comment>
<reference evidence="1 2" key="1">
    <citation type="submission" date="2019-12" db="EMBL/GenBank/DDBJ databases">
        <authorList>
            <person name="Alioto T."/>
            <person name="Alioto T."/>
            <person name="Gomez Garrido J."/>
        </authorList>
    </citation>
    <scope>NUCLEOTIDE SEQUENCE [LARGE SCALE GENOMIC DNA]</scope>
</reference>
<dbReference type="Proteomes" id="UP000594638">
    <property type="component" value="Unassembled WGS sequence"/>
</dbReference>
<dbReference type="OrthoDB" id="10571665at2759"/>
<evidence type="ECO:0000313" key="2">
    <source>
        <dbReference type="Proteomes" id="UP000594638"/>
    </source>
</evidence>
<keyword evidence="2" id="KW-1185">Reference proteome</keyword>
<organism evidence="1 2">
    <name type="scientific">Olea europaea subsp. europaea</name>
    <dbReference type="NCBI Taxonomy" id="158383"/>
    <lineage>
        <taxon>Eukaryota</taxon>
        <taxon>Viridiplantae</taxon>
        <taxon>Streptophyta</taxon>
        <taxon>Embryophyta</taxon>
        <taxon>Tracheophyta</taxon>
        <taxon>Spermatophyta</taxon>
        <taxon>Magnoliopsida</taxon>
        <taxon>eudicotyledons</taxon>
        <taxon>Gunneridae</taxon>
        <taxon>Pentapetalae</taxon>
        <taxon>asterids</taxon>
        <taxon>lamiids</taxon>
        <taxon>Lamiales</taxon>
        <taxon>Oleaceae</taxon>
        <taxon>Oleeae</taxon>
        <taxon>Olea</taxon>
    </lineage>
</organism>
<accession>A0A8S0P7L2</accession>
<dbReference type="EMBL" id="CACTIH010000002">
    <property type="protein sequence ID" value="CAA2933428.1"/>
    <property type="molecule type" value="Genomic_DNA"/>
</dbReference>
<evidence type="ECO:0000313" key="1">
    <source>
        <dbReference type="EMBL" id="CAA2933428.1"/>
    </source>
</evidence>
<protein>
    <submittedName>
        <fullName evidence="1">Membrane-anchored ubiquitin-fold protein 3</fullName>
    </submittedName>
</protein>
<dbReference type="AlphaFoldDB" id="A0A8S0P7L2"/>